<feature type="domain" description="TIR" evidence="2">
    <location>
        <begin position="1"/>
        <end position="94"/>
    </location>
</feature>
<evidence type="ECO:0000256" key="1">
    <source>
        <dbReference type="ARBA" id="ARBA00023027"/>
    </source>
</evidence>
<evidence type="ECO:0000313" key="4">
    <source>
        <dbReference type="Proteomes" id="UP000238479"/>
    </source>
</evidence>
<dbReference type="PANTHER" id="PTHR32009:SF155">
    <property type="entry name" value="DISEASE RESISTANCE PROTEIN (TIR-NBS-LRR CLASS)"/>
    <property type="match status" value="1"/>
</dbReference>
<dbReference type="InterPro" id="IPR000157">
    <property type="entry name" value="TIR_dom"/>
</dbReference>
<evidence type="ECO:0000259" key="2">
    <source>
        <dbReference type="PROSITE" id="PS50104"/>
    </source>
</evidence>
<dbReference type="Gramene" id="PRQ38432">
    <property type="protein sequence ID" value="PRQ38432"/>
    <property type="gene ID" value="RchiOBHm_Chr4g0413861"/>
</dbReference>
<evidence type="ECO:0000313" key="3">
    <source>
        <dbReference type="EMBL" id="PRQ38432.1"/>
    </source>
</evidence>
<name>A0A2P6QW59_ROSCH</name>
<dbReference type="PANTHER" id="PTHR32009">
    <property type="entry name" value="TMV RESISTANCE PROTEIN N-LIKE"/>
    <property type="match status" value="1"/>
</dbReference>
<organism evidence="3 4">
    <name type="scientific">Rosa chinensis</name>
    <name type="common">China rose</name>
    <dbReference type="NCBI Taxonomy" id="74649"/>
    <lineage>
        <taxon>Eukaryota</taxon>
        <taxon>Viridiplantae</taxon>
        <taxon>Streptophyta</taxon>
        <taxon>Embryophyta</taxon>
        <taxon>Tracheophyta</taxon>
        <taxon>Spermatophyta</taxon>
        <taxon>Magnoliopsida</taxon>
        <taxon>eudicotyledons</taxon>
        <taxon>Gunneridae</taxon>
        <taxon>Pentapetalae</taxon>
        <taxon>rosids</taxon>
        <taxon>fabids</taxon>
        <taxon>Rosales</taxon>
        <taxon>Rosaceae</taxon>
        <taxon>Rosoideae</taxon>
        <taxon>Rosoideae incertae sedis</taxon>
        <taxon>Rosa</taxon>
    </lineage>
</organism>
<protein>
    <submittedName>
        <fullName evidence="3">Putative TIR domain-containing protein</fullName>
    </submittedName>
</protein>
<sequence>MDDQLGRGEELLTALLQAIERLRISIIIFSENYESSKWCLDELVKILDCKKSNQQMVQLAFYKVDPLDIRNHRGSFGEGLANLERKFKDNLEKV</sequence>
<reference evidence="3 4" key="1">
    <citation type="journal article" date="2018" name="Nat. Genet.">
        <title>The Rosa genome provides new insights in the design of modern roses.</title>
        <authorList>
            <person name="Bendahmane M."/>
        </authorList>
    </citation>
    <scope>NUCLEOTIDE SEQUENCE [LARGE SCALE GENOMIC DNA]</scope>
    <source>
        <strain evidence="4">cv. Old Blush</strain>
    </source>
</reference>
<keyword evidence="4" id="KW-1185">Reference proteome</keyword>
<dbReference type="Pfam" id="PF01582">
    <property type="entry name" value="TIR"/>
    <property type="match status" value="1"/>
</dbReference>
<dbReference type="Proteomes" id="UP000238479">
    <property type="component" value="Chromosome 4"/>
</dbReference>
<keyword evidence="1" id="KW-0520">NAD</keyword>
<dbReference type="InterPro" id="IPR035897">
    <property type="entry name" value="Toll_tir_struct_dom_sf"/>
</dbReference>
<dbReference type="AlphaFoldDB" id="A0A2P6QW59"/>
<dbReference type="Gene3D" id="3.40.50.10140">
    <property type="entry name" value="Toll/interleukin-1 receptor homology (TIR) domain"/>
    <property type="match status" value="1"/>
</dbReference>
<dbReference type="SUPFAM" id="SSF52200">
    <property type="entry name" value="Toll/Interleukin receptor TIR domain"/>
    <property type="match status" value="1"/>
</dbReference>
<comment type="caution">
    <text evidence="3">The sequence shown here is derived from an EMBL/GenBank/DDBJ whole genome shotgun (WGS) entry which is preliminary data.</text>
</comment>
<dbReference type="GO" id="GO:0007165">
    <property type="term" value="P:signal transduction"/>
    <property type="evidence" value="ECO:0007669"/>
    <property type="project" value="InterPro"/>
</dbReference>
<accession>A0A2P6QW59</accession>
<proteinExistence type="predicted"/>
<dbReference type="EMBL" id="PDCK01000042">
    <property type="protein sequence ID" value="PRQ38432.1"/>
    <property type="molecule type" value="Genomic_DNA"/>
</dbReference>
<dbReference type="PROSITE" id="PS50104">
    <property type="entry name" value="TIR"/>
    <property type="match status" value="1"/>
</dbReference>
<gene>
    <name evidence="3" type="ORF">RchiOBHm_Chr4g0413861</name>
</gene>